<sequence>MKISKIILAGLLALSLGASSLVAGTPGITGVHSGTYDFNAHRPDQGNAQFGTTQKSYNWTLDFDNGTITTQNGKVDALLGTGIQYTIAGPKTLVSNGDGTYTINYTFQPNFSFFGSPIFTFSTTLDITETVNGLTIISVDTESNGVPGTISSSTTGTFPVELNWYGYTN</sequence>
<proteinExistence type="predicted"/>
<organism evidence="2 3">
    <name type="scientific">Halarcobacter mediterraneus</name>
    <dbReference type="NCBI Taxonomy" id="2023153"/>
    <lineage>
        <taxon>Bacteria</taxon>
        <taxon>Pseudomonadati</taxon>
        <taxon>Campylobacterota</taxon>
        <taxon>Epsilonproteobacteria</taxon>
        <taxon>Campylobacterales</taxon>
        <taxon>Arcobacteraceae</taxon>
        <taxon>Halarcobacter</taxon>
    </lineage>
</organism>
<dbReference type="RefSeq" id="WP_129060767.1">
    <property type="nucleotide sequence ID" value="NZ_NXIE01000001.1"/>
</dbReference>
<keyword evidence="3" id="KW-1185">Reference proteome</keyword>
<dbReference type="EMBL" id="NXIE01000001">
    <property type="protein sequence ID" value="RXK14630.1"/>
    <property type="molecule type" value="Genomic_DNA"/>
</dbReference>
<protein>
    <submittedName>
        <fullName evidence="2">Uncharacterized protein</fullName>
    </submittedName>
</protein>
<feature type="signal peptide" evidence="1">
    <location>
        <begin position="1"/>
        <end position="23"/>
    </location>
</feature>
<evidence type="ECO:0000313" key="3">
    <source>
        <dbReference type="Proteomes" id="UP000289718"/>
    </source>
</evidence>
<name>A0A4Q1B017_9BACT</name>
<accession>A0A4Q1B017</accession>
<evidence type="ECO:0000256" key="1">
    <source>
        <dbReference type="SAM" id="SignalP"/>
    </source>
</evidence>
<dbReference type="Proteomes" id="UP000289718">
    <property type="component" value="Unassembled WGS sequence"/>
</dbReference>
<reference evidence="2 3" key="1">
    <citation type="submission" date="2017-09" db="EMBL/GenBank/DDBJ databases">
        <title>Genomics of the genus Arcobacter.</title>
        <authorList>
            <person name="Perez-Cataluna A."/>
            <person name="Figueras M.J."/>
            <person name="Salas-Masso N."/>
        </authorList>
    </citation>
    <scope>NUCLEOTIDE SEQUENCE [LARGE SCALE GENOMIC DNA]</scope>
    <source>
        <strain evidence="2 3">F156-34</strain>
    </source>
</reference>
<evidence type="ECO:0000313" key="2">
    <source>
        <dbReference type="EMBL" id="RXK14630.1"/>
    </source>
</evidence>
<dbReference type="AlphaFoldDB" id="A0A4Q1B017"/>
<dbReference type="OrthoDB" id="5242130at2"/>
<keyword evidence="1" id="KW-0732">Signal</keyword>
<feature type="chain" id="PRO_5020703429" evidence="1">
    <location>
        <begin position="24"/>
        <end position="169"/>
    </location>
</feature>
<comment type="caution">
    <text evidence="2">The sequence shown here is derived from an EMBL/GenBank/DDBJ whole genome shotgun (WGS) entry which is preliminary data.</text>
</comment>
<gene>
    <name evidence="2" type="ORF">CP965_04080</name>
</gene>